<evidence type="ECO:0000313" key="3">
    <source>
        <dbReference type="EMBL" id="MFC7320923.1"/>
    </source>
</evidence>
<name>A0ABW2K2H5_9BACI</name>
<organism evidence="3 4">
    <name type="scientific">Halobacillus campisalis</name>
    <dbReference type="NCBI Taxonomy" id="435909"/>
    <lineage>
        <taxon>Bacteria</taxon>
        <taxon>Bacillati</taxon>
        <taxon>Bacillota</taxon>
        <taxon>Bacilli</taxon>
        <taxon>Bacillales</taxon>
        <taxon>Bacillaceae</taxon>
        <taxon>Halobacillus</taxon>
    </lineage>
</organism>
<gene>
    <name evidence="3" type="ORF">ACFQMN_08530</name>
</gene>
<evidence type="ECO:0000313" key="4">
    <source>
        <dbReference type="Proteomes" id="UP001596494"/>
    </source>
</evidence>
<dbReference type="RefSeq" id="WP_289214491.1">
    <property type="nucleotide sequence ID" value="NZ_JAPVRC010000001.1"/>
</dbReference>
<feature type="transmembrane region" description="Helical" evidence="2">
    <location>
        <begin position="12"/>
        <end position="29"/>
    </location>
</feature>
<feature type="compositionally biased region" description="Polar residues" evidence="1">
    <location>
        <begin position="46"/>
        <end position="57"/>
    </location>
</feature>
<protein>
    <submittedName>
        <fullName evidence="3">Uncharacterized protein</fullName>
    </submittedName>
</protein>
<accession>A0ABW2K2H5</accession>
<comment type="caution">
    <text evidence="3">The sequence shown here is derived from an EMBL/GenBank/DDBJ whole genome shotgun (WGS) entry which is preliminary data.</text>
</comment>
<keyword evidence="2" id="KW-1133">Transmembrane helix</keyword>
<evidence type="ECO:0000256" key="1">
    <source>
        <dbReference type="SAM" id="MobiDB-lite"/>
    </source>
</evidence>
<sequence>MTDLIEMITSNILIVAAIIGGLISWFSSMSKEDENEKKRAPKQPRPTMTPSGPAESSGQKETRTQVEDAVKESKGRVESYYEEKQKRLEEAADYQNDRNRQSLSFDQRTLDGDNLEVYIEKGKETKKPNLKYSSRWNRNKLAEGIIMAEILGQPRAYKPHSSHPRKR</sequence>
<dbReference type="Proteomes" id="UP001596494">
    <property type="component" value="Unassembled WGS sequence"/>
</dbReference>
<evidence type="ECO:0000256" key="2">
    <source>
        <dbReference type="SAM" id="Phobius"/>
    </source>
</evidence>
<dbReference type="EMBL" id="JBHTBY010000006">
    <property type="protein sequence ID" value="MFC7320923.1"/>
    <property type="molecule type" value="Genomic_DNA"/>
</dbReference>
<proteinExistence type="predicted"/>
<feature type="region of interest" description="Disordered" evidence="1">
    <location>
        <begin position="30"/>
        <end position="82"/>
    </location>
</feature>
<reference evidence="4" key="1">
    <citation type="journal article" date="2019" name="Int. J. Syst. Evol. Microbiol.">
        <title>The Global Catalogue of Microorganisms (GCM) 10K type strain sequencing project: providing services to taxonomists for standard genome sequencing and annotation.</title>
        <authorList>
            <consortium name="The Broad Institute Genomics Platform"/>
            <consortium name="The Broad Institute Genome Sequencing Center for Infectious Disease"/>
            <person name="Wu L."/>
            <person name="Ma J."/>
        </authorList>
    </citation>
    <scope>NUCLEOTIDE SEQUENCE [LARGE SCALE GENOMIC DNA]</scope>
    <source>
        <strain evidence="4">CCUG 73951</strain>
    </source>
</reference>
<keyword evidence="2" id="KW-0812">Transmembrane</keyword>
<feature type="compositionally biased region" description="Basic and acidic residues" evidence="1">
    <location>
        <begin position="58"/>
        <end position="82"/>
    </location>
</feature>
<keyword evidence="4" id="KW-1185">Reference proteome</keyword>
<keyword evidence="2" id="KW-0472">Membrane</keyword>